<feature type="non-terminal residue" evidence="1">
    <location>
        <position position="74"/>
    </location>
</feature>
<accession>A0A2P5E1N2</accession>
<evidence type="ECO:0000313" key="1">
    <source>
        <dbReference type="EMBL" id="PON79459.1"/>
    </source>
</evidence>
<name>A0A2P5E1N2_PARAD</name>
<protein>
    <submittedName>
        <fullName evidence="1">Uncharacterized protein</fullName>
    </submittedName>
</protein>
<evidence type="ECO:0000313" key="2">
    <source>
        <dbReference type="Proteomes" id="UP000237105"/>
    </source>
</evidence>
<gene>
    <name evidence="1" type="ORF">PanWU01x14_011940</name>
</gene>
<reference evidence="2" key="1">
    <citation type="submission" date="2016-06" db="EMBL/GenBank/DDBJ databases">
        <title>Parallel loss of symbiosis genes in relatives of nitrogen-fixing non-legume Parasponia.</title>
        <authorList>
            <person name="Van Velzen R."/>
            <person name="Holmer R."/>
            <person name="Bu F."/>
            <person name="Rutten L."/>
            <person name="Van Zeijl A."/>
            <person name="Liu W."/>
            <person name="Santuari L."/>
            <person name="Cao Q."/>
            <person name="Sharma T."/>
            <person name="Shen D."/>
            <person name="Roswanjaya Y."/>
            <person name="Wardhani T."/>
            <person name="Kalhor M.S."/>
            <person name="Jansen J."/>
            <person name="Van den Hoogen J."/>
            <person name="Gungor B."/>
            <person name="Hartog M."/>
            <person name="Hontelez J."/>
            <person name="Verver J."/>
            <person name="Yang W.-C."/>
            <person name="Schijlen E."/>
            <person name="Repin R."/>
            <person name="Schilthuizen M."/>
            <person name="Schranz E."/>
            <person name="Heidstra R."/>
            <person name="Miyata K."/>
            <person name="Fedorova E."/>
            <person name="Kohlen W."/>
            <person name="Bisseling T."/>
            <person name="Smit S."/>
            <person name="Geurts R."/>
        </authorList>
    </citation>
    <scope>NUCLEOTIDE SEQUENCE [LARGE SCALE GENOMIC DNA]</scope>
    <source>
        <strain evidence="2">cv. WU1-14</strain>
    </source>
</reference>
<dbReference type="OrthoDB" id="10439898at2759"/>
<dbReference type="Proteomes" id="UP000237105">
    <property type="component" value="Unassembled WGS sequence"/>
</dbReference>
<comment type="caution">
    <text evidence="1">The sequence shown here is derived from an EMBL/GenBank/DDBJ whole genome shotgun (WGS) entry which is preliminary data.</text>
</comment>
<sequence>MEREILSKAERKRGRKSFLQSHILVKEVVLDHSPTKDSTWCPLASSTKSKSIEKIHVADLNIINKKINEEHATR</sequence>
<keyword evidence="2" id="KW-1185">Reference proteome</keyword>
<proteinExistence type="predicted"/>
<organism evidence="1 2">
    <name type="scientific">Parasponia andersonii</name>
    <name type="common">Sponia andersonii</name>
    <dbReference type="NCBI Taxonomy" id="3476"/>
    <lineage>
        <taxon>Eukaryota</taxon>
        <taxon>Viridiplantae</taxon>
        <taxon>Streptophyta</taxon>
        <taxon>Embryophyta</taxon>
        <taxon>Tracheophyta</taxon>
        <taxon>Spermatophyta</taxon>
        <taxon>Magnoliopsida</taxon>
        <taxon>eudicotyledons</taxon>
        <taxon>Gunneridae</taxon>
        <taxon>Pentapetalae</taxon>
        <taxon>rosids</taxon>
        <taxon>fabids</taxon>
        <taxon>Rosales</taxon>
        <taxon>Cannabaceae</taxon>
        <taxon>Parasponia</taxon>
    </lineage>
</organism>
<dbReference type="EMBL" id="JXTB01000004">
    <property type="protein sequence ID" value="PON79459.1"/>
    <property type="molecule type" value="Genomic_DNA"/>
</dbReference>
<dbReference type="AlphaFoldDB" id="A0A2P5E1N2"/>